<dbReference type="CDD" id="cd10967">
    <property type="entry name" value="CE4_GLA_like_6s"/>
    <property type="match status" value="1"/>
</dbReference>
<feature type="chain" id="PRO_5045605377" evidence="2">
    <location>
        <begin position="24"/>
        <end position="272"/>
    </location>
</feature>
<dbReference type="Pfam" id="PF01522">
    <property type="entry name" value="Polysacc_deac_1"/>
    <property type="match status" value="1"/>
</dbReference>
<proteinExistence type="predicted"/>
<dbReference type="RefSeq" id="WP_208176690.1">
    <property type="nucleotide sequence ID" value="NZ_JAGETZ010000009.1"/>
</dbReference>
<sequence length="272" mass="29465">MSFTKILLLAPALLLAGRLAAFGQTAASWNNKSCAVVLTYDDAIDVDLDNVVPALDSAKFRGTFYIIGSSPVVTKRLGEWRKAAGRGHELGNHALFHPCDGSLPGRSFVQPDHDLHTYTVGRAVDEIRANNTLLAAIDGKTSRTFAYPCGDRLIGGVAFYDQLRPDFVAARGVSPGLQTAAGVNLDNVDCYSINGQNGQYMIDLVKKAQQSHTLLVFLFHGVGGGHSLNVDLAAHRQLLRYLKAQEKDIWVAPMVEVAHKIKVEQQKGAGKK</sequence>
<dbReference type="InterPro" id="IPR011330">
    <property type="entry name" value="Glyco_hydro/deAcase_b/a-brl"/>
</dbReference>
<dbReference type="PANTHER" id="PTHR34216">
    <property type="match status" value="1"/>
</dbReference>
<accession>A0ABS3QID4</accession>
<dbReference type="InterPro" id="IPR051398">
    <property type="entry name" value="Polysacch_Deacetylase"/>
</dbReference>
<evidence type="ECO:0000313" key="4">
    <source>
        <dbReference type="EMBL" id="MBO2010994.1"/>
    </source>
</evidence>
<dbReference type="SUPFAM" id="SSF88713">
    <property type="entry name" value="Glycoside hydrolase/deacetylase"/>
    <property type="match status" value="1"/>
</dbReference>
<name>A0ABS3QID4_9BACT</name>
<dbReference type="InterPro" id="IPR002509">
    <property type="entry name" value="NODB_dom"/>
</dbReference>
<comment type="caution">
    <text evidence="4">The sequence shown here is derived from an EMBL/GenBank/DDBJ whole genome shotgun (WGS) entry which is preliminary data.</text>
</comment>
<dbReference type="Gene3D" id="3.20.20.370">
    <property type="entry name" value="Glycoside hydrolase/deacetylase"/>
    <property type="match status" value="1"/>
</dbReference>
<protein>
    <submittedName>
        <fullName evidence="4">Polysaccharide deacetylase family protein</fullName>
    </submittedName>
</protein>
<reference evidence="4 5" key="1">
    <citation type="submission" date="2021-03" db="EMBL/GenBank/DDBJ databases">
        <authorList>
            <person name="Kim M.K."/>
        </authorList>
    </citation>
    <scope>NUCLEOTIDE SEQUENCE [LARGE SCALE GENOMIC DNA]</scope>
    <source>
        <strain evidence="4 5">BT442</strain>
    </source>
</reference>
<dbReference type="PANTHER" id="PTHR34216:SF11">
    <property type="entry name" value="CHITOOLIGOSACCHARIDE DEACETYLASE"/>
    <property type="match status" value="1"/>
</dbReference>
<feature type="signal peptide" evidence="2">
    <location>
        <begin position="1"/>
        <end position="23"/>
    </location>
</feature>
<evidence type="ECO:0000256" key="2">
    <source>
        <dbReference type="SAM" id="SignalP"/>
    </source>
</evidence>
<evidence type="ECO:0000259" key="3">
    <source>
        <dbReference type="PROSITE" id="PS51677"/>
    </source>
</evidence>
<evidence type="ECO:0000313" key="5">
    <source>
        <dbReference type="Proteomes" id="UP000664369"/>
    </source>
</evidence>
<dbReference type="Proteomes" id="UP000664369">
    <property type="component" value="Unassembled WGS sequence"/>
</dbReference>
<evidence type="ECO:0000256" key="1">
    <source>
        <dbReference type="ARBA" id="ARBA00022729"/>
    </source>
</evidence>
<dbReference type="PROSITE" id="PS51677">
    <property type="entry name" value="NODB"/>
    <property type="match status" value="1"/>
</dbReference>
<keyword evidence="1 2" id="KW-0732">Signal</keyword>
<dbReference type="EMBL" id="JAGETZ010000009">
    <property type="protein sequence ID" value="MBO2010994.1"/>
    <property type="molecule type" value="Genomic_DNA"/>
</dbReference>
<organism evidence="4 5">
    <name type="scientific">Hymenobacter negativus</name>
    <dbReference type="NCBI Taxonomy" id="2795026"/>
    <lineage>
        <taxon>Bacteria</taxon>
        <taxon>Pseudomonadati</taxon>
        <taxon>Bacteroidota</taxon>
        <taxon>Cytophagia</taxon>
        <taxon>Cytophagales</taxon>
        <taxon>Hymenobacteraceae</taxon>
        <taxon>Hymenobacter</taxon>
    </lineage>
</organism>
<feature type="domain" description="NodB homology" evidence="3">
    <location>
        <begin position="34"/>
        <end position="252"/>
    </location>
</feature>
<gene>
    <name evidence="4" type="ORF">J4E00_18180</name>
</gene>
<keyword evidence="5" id="KW-1185">Reference proteome</keyword>